<proteinExistence type="predicted"/>
<reference evidence="2 3" key="1">
    <citation type="submission" date="2016-03" db="EMBL/GenBank/DDBJ databases">
        <authorList>
            <person name="Bojesen A.M."/>
            <person name="Planet P."/>
            <person name="Hansen M.J."/>
        </authorList>
    </citation>
    <scope>NUCLEOTIDE SEQUENCE [LARGE SCALE GENOMIC DNA]</scope>
    <source>
        <strain evidence="2 3">B 234/94</strain>
    </source>
</reference>
<evidence type="ECO:0000256" key="1">
    <source>
        <dbReference type="SAM" id="Coils"/>
    </source>
</evidence>
<evidence type="ECO:0000313" key="2">
    <source>
        <dbReference type="EMBL" id="QIM65999.1"/>
    </source>
</evidence>
<evidence type="ECO:0000313" key="3">
    <source>
        <dbReference type="Proteomes" id="UP000501366"/>
    </source>
</evidence>
<accession>A0A6G8JFZ9</accession>
<evidence type="ECO:0008006" key="4">
    <source>
        <dbReference type="Google" id="ProtNLM"/>
    </source>
</evidence>
<keyword evidence="1" id="KW-0175">Coiled coil</keyword>
<sequence length="177" mass="19670">MKKVLLITATTLLVGCNNFITSTQTQKNEVITPTTEYFIGEWECAMNGVAATSNKVKLNKNGKASYLGNVTLPTEKPLFNYALERSGSWKFADNILTYSFNQSKVSRAHADEVQANIQADQELQNLEKEYFKALNQQTKKSGKSNVNLSVSNFTSKAFSIEQKVAETVRSGNCVRVL</sequence>
<name>A0A6G8JFZ9_9PAST</name>
<dbReference type="RefSeq" id="WP_165888266.1">
    <property type="nucleotide sequence ID" value="NZ_CP015030.1"/>
</dbReference>
<dbReference type="Proteomes" id="UP000501366">
    <property type="component" value="Chromosome"/>
</dbReference>
<feature type="coiled-coil region" evidence="1">
    <location>
        <begin position="109"/>
        <end position="136"/>
    </location>
</feature>
<protein>
    <recommendedName>
        <fullName evidence="4">Lipoprotein</fullName>
    </recommendedName>
</protein>
<dbReference type="AlphaFoldDB" id="A0A6G8JFZ9"/>
<gene>
    <name evidence="2" type="ORF">A4G16_00695</name>
</gene>
<dbReference type="PROSITE" id="PS51257">
    <property type="entry name" value="PROKAR_LIPOPROTEIN"/>
    <property type="match status" value="1"/>
</dbReference>
<dbReference type="EMBL" id="CP015030">
    <property type="protein sequence ID" value="QIM65999.1"/>
    <property type="molecule type" value="Genomic_DNA"/>
</dbReference>
<organism evidence="2 3">
    <name type="scientific">Mannheimia granulomatis</name>
    <dbReference type="NCBI Taxonomy" id="85402"/>
    <lineage>
        <taxon>Bacteria</taxon>
        <taxon>Pseudomonadati</taxon>
        <taxon>Pseudomonadota</taxon>
        <taxon>Gammaproteobacteria</taxon>
        <taxon>Pasteurellales</taxon>
        <taxon>Pasteurellaceae</taxon>
        <taxon>Mannheimia</taxon>
    </lineage>
</organism>
<dbReference type="KEGG" id="mgra:A4G16_00695"/>